<evidence type="ECO:0000313" key="2">
    <source>
        <dbReference type="EMBL" id="CAE7588857.1"/>
    </source>
</evidence>
<proteinExistence type="inferred from homology"/>
<dbReference type="InterPro" id="IPR005814">
    <property type="entry name" value="Aminotrans_3"/>
</dbReference>
<dbReference type="SUPFAM" id="SSF53383">
    <property type="entry name" value="PLP-dependent transferases"/>
    <property type="match status" value="1"/>
</dbReference>
<dbReference type="AlphaFoldDB" id="A0A812UNJ9"/>
<evidence type="ECO:0000313" key="3">
    <source>
        <dbReference type="Proteomes" id="UP000604046"/>
    </source>
</evidence>
<evidence type="ECO:0000256" key="1">
    <source>
        <dbReference type="ARBA" id="ARBA00008954"/>
    </source>
</evidence>
<comment type="similarity">
    <text evidence="1">Belongs to the class-III pyridoxal-phosphate-dependent aminotransferase family.</text>
</comment>
<dbReference type="Gene3D" id="3.40.640.10">
    <property type="entry name" value="Type I PLP-dependent aspartate aminotransferase-like (Major domain)"/>
    <property type="match status" value="1"/>
</dbReference>
<organism evidence="2 3">
    <name type="scientific">Symbiodinium natans</name>
    <dbReference type="NCBI Taxonomy" id="878477"/>
    <lineage>
        <taxon>Eukaryota</taxon>
        <taxon>Sar</taxon>
        <taxon>Alveolata</taxon>
        <taxon>Dinophyceae</taxon>
        <taxon>Suessiales</taxon>
        <taxon>Symbiodiniaceae</taxon>
        <taxon>Symbiodinium</taxon>
    </lineage>
</organism>
<gene>
    <name evidence="2" type="primary">yodT</name>
    <name evidence="2" type="ORF">SNAT2548_LOCUS33555</name>
</gene>
<dbReference type="PANTHER" id="PTHR43094">
    <property type="entry name" value="AMINOTRANSFERASE"/>
    <property type="match status" value="1"/>
</dbReference>
<comment type="caution">
    <text evidence="2">The sequence shown here is derived from an EMBL/GenBank/DDBJ whole genome shotgun (WGS) entry which is preliminary data.</text>
</comment>
<dbReference type="InterPro" id="IPR015424">
    <property type="entry name" value="PyrdxlP-dep_Trfase"/>
</dbReference>
<dbReference type="GO" id="GO:0030170">
    <property type="term" value="F:pyridoxal phosphate binding"/>
    <property type="evidence" value="ECO:0007669"/>
    <property type="project" value="InterPro"/>
</dbReference>
<dbReference type="InterPro" id="IPR015421">
    <property type="entry name" value="PyrdxlP-dep_Trfase_major"/>
</dbReference>
<accession>A0A812UNJ9</accession>
<reference evidence="2" key="1">
    <citation type="submission" date="2021-02" db="EMBL/GenBank/DDBJ databases">
        <authorList>
            <person name="Dougan E. K."/>
            <person name="Rhodes N."/>
            <person name="Thang M."/>
            <person name="Chan C."/>
        </authorList>
    </citation>
    <scope>NUCLEOTIDE SEQUENCE</scope>
</reference>
<name>A0A812UNJ9_9DINO</name>
<dbReference type="GO" id="GO:0005829">
    <property type="term" value="C:cytosol"/>
    <property type="evidence" value="ECO:0007669"/>
    <property type="project" value="TreeGrafter"/>
</dbReference>
<dbReference type="OrthoDB" id="10261433at2759"/>
<protein>
    <submittedName>
        <fullName evidence="2">YodT protein</fullName>
    </submittedName>
</protein>
<sequence length="201" mass="21922">MPETVKAAMHEQMEKSPFIYGGMGLVEVRVRLAALLADLAPGDLNGFLFPSSGGEANDCAIRLARLYTGKTKIFNQYRSYHGGSLGPLGATGDFRRHFAGDSATGFVKMLPGSSLRCGVLGRYVRSRAPCRSSDSGCGPIEPNATLQSQPAMLQQRFTKKVYSVRGSRVLGIAVLTWVDRAKLPNEYPTCRHLTPTRNRMP</sequence>
<dbReference type="GO" id="GO:0008483">
    <property type="term" value="F:transaminase activity"/>
    <property type="evidence" value="ECO:0007669"/>
    <property type="project" value="InterPro"/>
</dbReference>
<dbReference type="EMBL" id="CAJNDS010002762">
    <property type="protein sequence ID" value="CAE7588857.1"/>
    <property type="molecule type" value="Genomic_DNA"/>
</dbReference>
<dbReference type="PANTHER" id="PTHR43094:SF1">
    <property type="entry name" value="AMINOTRANSFERASE CLASS-III"/>
    <property type="match status" value="1"/>
</dbReference>
<keyword evidence="3" id="KW-1185">Reference proteome</keyword>
<dbReference type="Pfam" id="PF00202">
    <property type="entry name" value="Aminotran_3"/>
    <property type="match status" value="1"/>
</dbReference>
<dbReference type="Proteomes" id="UP000604046">
    <property type="component" value="Unassembled WGS sequence"/>
</dbReference>